<dbReference type="PANTHER" id="PTHR42903:SF1">
    <property type="entry name" value="INNER MEMBRANE PROTEIN YCCF"/>
    <property type="match status" value="1"/>
</dbReference>
<dbReference type="Proteomes" id="UP001430614">
    <property type="component" value="Unassembled WGS sequence"/>
</dbReference>
<dbReference type="NCBIfam" id="NF008742">
    <property type="entry name" value="PRK11770.1-4"/>
    <property type="match status" value="1"/>
</dbReference>
<dbReference type="Pfam" id="PF03733">
    <property type="entry name" value="YccF"/>
    <property type="match status" value="2"/>
</dbReference>
<feature type="domain" description="Inner membrane component" evidence="2">
    <location>
        <begin position="76"/>
        <end position="126"/>
    </location>
</feature>
<feature type="transmembrane region" description="Helical" evidence="1">
    <location>
        <begin position="94"/>
        <end position="111"/>
    </location>
</feature>
<dbReference type="RefSeq" id="WP_230564557.1">
    <property type="nucleotide sequence ID" value="NZ_JAJITC010000027.1"/>
</dbReference>
<dbReference type="InterPro" id="IPR005185">
    <property type="entry name" value="YccF"/>
</dbReference>
<dbReference type="NCBIfam" id="NF008740">
    <property type="entry name" value="PRK11770.1-2"/>
    <property type="match status" value="1"/>
</dbReference>
<comment type="subcellular location">
    <subcellularLocation>
        <location evidence="1">Cell inner membrane</location>
        <topology evidence="1">Multi-pass membrane protein</topology>
    </subcellularLocation>
</comment>
<accession>A0ABS8KMU5</accession>
<proteinExistence type="predicted"/>
<keyword evidence="1" id="KW-0812">Transmembrane</keyword>
<feature type="transmembrane region" description="Helical" evidence="1">
    <location>
        <begin position="7"/>
        <end position="31"/>
    </location>
</feature>
<dbReference type="InterPro" id="IPR052937">
    <property type="entry name" value="Inner_membrane_protein"/>
</dbReference>
<feature type="domain" description="Inner membrane component" evidence="2">
    <location>
        <begin position="4"/>
        <end position="54"/>
    </location>
</feature>
<evidence type="ECO:0000259" key="2">
    <source>
        <dbReference type="Pfam" id="PF03733"/>
    </source>
</evidence>
<dbReference type="NCBIfam" id="NF008741">
    <property type="entry name" value="PRK11770.1-3"/>
    <property type="match status" value="1"/>
</dbReference>
<keyword evidence="4" id="KW-1185">Reference proteome</keyword>
<evidence type="ECO:0000256" key="1">
    <source>
        <dbReference type="PIRNR" id="PIRNR028777"/>
    </source>
</evidence>
<dbReference type="PIRSF" id="PIRSF028777">
    <property type="entry name" value="UCP028777"/>
    <property type="match status" value="1"/>
</dbReference>
<feature type="transmembrane region" description="Helical" evidence="1">
    <location>
        <begin position="68"/>
        <end position="88"/>
    </location>
</feature>
<reference evidence="3 4" key="1">
    <citation type="submission" date="2021-11" db="EMBL/GenBank/DDBJ databases">
        <authorList>
            <person name="Oh E.-T."/>
            <person name="Kim S.-B."/>
        </authorList>
    </citation>
    <scope>NUCLEOTIDE SEQUENCE [LARGE SCALE GENOMIC DNA]</scope>
    <source>
        <strain evidence="3 4">MMS20-SJTN17</strain>
    </source>
</reference>
<keyword evidence="1" id="KW-0997">Cell inner membrane</keyword>
<organism evidence="3 4">
    <name type="scientific">Paraburkholderia translucens</name>
    <dbReference type="NCBI Taxonomy" id="2886945"/>
    <lineage>
        <taxon>Bacteria</taxon>
        <taxon>Pseudomonadati</taxon>
        <taxon>Pseudomonadota</taxon>
        <taxon>Betaproteobacteria</taxon>
        <taxon>Burkholderiales</taxon>
        <taxon>Burkholderiaceae</taxon>
        <taxon>Paraburkholderia</taxon>
    </lineage>
</organism>
<dbReference type="PANTHER" id="PTHR42903">
    <property type="entry name" value="INNER MEMBRANE PROTEIN YCCF"/>
    <property type="match status" value="1"/>
</dbReference>
<protein>
    <recommendedName>
        <fullName evidence="1">Inner membrane protein YccF</fullName>
    </recommendedName>
</protein>
<keyword evidence="1" id="KW-1133">Transmembrane helix</keyword>
<name>A0ABS8KMU5_9BURK</name>
<keyword evidence="1" id="KW-1003">Cell membrane</keyword>
<dbReference type="InterPro" id="IPR031308">
    <property type="entry name" value="UCP028777"/>
</dbReference>
<keyword evidence="1" id="KW-0472">Membrane</keyword>
<sequence>MRALGNFLWIIAGGLLASLAWVIIGCIAFLSIIGIPWGRACFVMAKFALAPFGKTVMSRKDLSLKKDVGTGALGTLGNIVWLITGGWIMALSHALYGAGCCVTIIGIPFGIQHFKLAGLALMPIGKTVVPLEVALVATKMNAEAQVANLRAGG</sequence>
<evidence type="ECO:0000313" key="3">
    <source>
        <dbReference type="EMBL" id="MCC8405803.1"/>
    </source>
</evidence>
<dbReference type="EMBL" id="JAJITC010000027">
    <property type="protein sequence ID" value="MCC8405803.1"/>
    <property type="molecule type" value="Genomic_DNA"/>
</dbReference>
<comment type="caution">
    <text evidence="3">The sequence shown here is derived from an EMBL/GenBank/DDBJ whole genome shotgun (WGS) entry which is preliminary data.</text>
</comment>
<gene>
    <name evidence="3" type="ORF">LJ655_28775</name>
</gene>
<dbReference type="PROSITE" id="PS51257">
    <property type="entry name" value="PROKAR_LIPOPROTEIN"/>
    <property type="match status" value="1"/>
</dbReference>
<evidence type="ECO:0000313" key="4">
    <source>
        <dbReference type="Proteomes" id="UP001430614"/>
    </source>
</evidence>